<feature type="non-terminal residue" evidence="1">
    <location>
        <position position="1"/>
    </location>
</feature>
<dbReference type="AlphaFoldDB" id="A0A699X3S7"/>
<evidence type="ECO:0000313" key="1">
    <source>
        <dbReference type="EMBL" id="GFD53130.1"/>
    </source>
</evidence>
<accession>A0A699X3S7</accession>
<sequence>CLPLSYRLKLSWPAAWCSSFRPDLLLLMRKIFTVLALLTGLLVARPGRAQELKATVEVSLQNVTVTDGTLVARMQSEIRRILEET</sequence>
<protein>
    <submittedName>
        <fullName evidence="1">Uncharacterized protein</fullName>
    </submittedName>
</protein>
<comment type="caution">
    <text evidence="1">The sequence shown here is derived from an EMBL/GenBank/DDBJ whole genome shotgun (WGS) entry which is preliminary data.</text>
</comment>
<feature type="non-terminal residue" evidence="1">
    <location>
        <position position="85"/>
    </location>
</feature>
<proteinExistence type="predicted"/>
<name>A0A699X3S7_TANCI</name>
<reference evidence="1" key="1">
    <citation type="journal article" date="2019" name="Sci. Rep.">
        <title>Draft genome of Tanacetum cinerariifolium, the natural source of mosquito coil.</title>
        <authorList>
            <person name="Yamashiro T."/>
            <person name="Shiraishi A."/>
            <person name="Satake H."/>
            <person name="Nakayama K."/>
        </authorList>
    </citation>
    <scope>NUCLEOTIDE SEQUENCE</scope>
</reference>
<gene>
    <name evidence="1" type="ORF">Tci_925099</name>
</gene>
<organism evidence="1">
    <name type="scientific">Tanacetum cinerariifolium</name>
    <name type="common">Dalmatian daisy</name>
    <name type="synonym">Chrysanthemum cinerariifolium</name>
    <dbReference type="NCBI Taxonomy" id="118510"/>
    <lineage>
        <taxon>Eukaryota</taxon>
        <taxon>Viridiplantae</taxon>
        <taxon>Streptophyta</taxon>
        <taxon>Embryophyta</taxon>
        <taxon>Tracheophyta</taxon>
        <taxon>Spermatophyta</taxon>
        <taxon>Magnoliopsida</taxon>
        <taxon>eudicotyledons</taxon>
        <taxon>Gunneridae</taxon>
        <taxon>Pentapetalae</taxon>
        <taxon>asterids</taxon>
        <taxon>campanulids</taxon>
        <taxon>Asterales</taxon>
        <taxon>Asteraceae</taxon>
        <taxon>Asteroideae</taxon>
        <taxon>Anthemideae</taxon>
        <taxon>Anthemidinae</taxon>
        <taxon>Tanacetum</taxon>
    </lineage>
</organism>
<dbReference type="EMBL" id="BKCJ011790481">
    <property type="protein sequence ID" value="GFD53130.1"/>
    <property type="molecule type" value="Genomic_DNA"/>
</dbReference>